<reference evidence="1" key="1">
    <citation type="submission" date="2017-07" db="EMBL/GenBank/DDBJ databases">
        <title>Taro Niue Genome Assembly and Annotation.</title>
        <authorList>
            <person name="Atibalentja N."/>
            <person name="Keating K."/>
            <person name="Fields C.J."/>
        </authorList>
    </citation>
    <scope>NUCLEOTIDE SEQUENCE</scope>
    <source>
        <strain evidence="1">Niue_2</strain>
        <tissue evidence="1">Leaf</tissue>
    </source>
</reference>
<evidence type="ECO:0000313" key="1">
    <source>
        <dbReference type="EMBL" id="MQL90115.1"/>
    </source>
</evidence>
<protein>
    <submittedName>
        <fullName evidence="1">Uncharacterized protein</fullName>
    </submittedName>
</protein>
<proteinExistence type="predicted"/>
<organism evidence="1 2">
    <name type="scientific">Colocasia esculenta</name>
    <name type="common">Wild taro</name>
    <name type="synonym">Arum esculentum</name>
    <dbReference type="NCBI Taxonomy" id="4460"/>
    <lineage>
        <taxon>Eukaryota</taxon>
        <taxon>Viridiplantae</taxon>
        <taxon>Streptophyta</taxon>
        <taxon>Embryophyta</taxon>
        <taxon>Tracheophyta</taxon>
        <taxon>Spermatophyta</taxon>
        <taxon>Magnoliopsida</taxon>
        <taxon>Liliopsida</taxon>
        <taxon>Araceae</taxon>
        <taxon>Aroideae</taxon>
        <taxon>Colocasieae</taxon>
        <taxon>Colocasia</taxon>
    </lineage>
</organism>
<dbReference type="EMBL" id="NMUH01001211">
    <property type="protein sequence ID" value="MQL90115.1"/>
    <property type="molecule type" value="Genomic_DNA"/>
</dbReference>
<dbReference type="Proteomes" id="UP000652761">
    <property type="component" value="Unassembled WGS sequence"/>
</dbReference>
<name>A0A843V2M1_COLES</name>
<keyword evidence="2" id="KW-1185">Reference proteome</keyword>
<evidence type="ECO:0000313" key="2">
    <source>
        <dbReference type="Proteomes" id="UP000652761"/>
    </source>
</evidence>
<dbReference type="AlphaFoldDB" id="A0A843V2M1"/>
<comment type="caution">
    <text evidence="1">The sequence shown here is derived from an EMBL/GenBank/DDBJ whole genome shotgun (WGS) entry which is preliminary data.</text>
</comment>
<dbReference type="OrthoDB" id="1937476at2759"/>
<gene>
    <name evidence="1" type="ORF">Taro_022698</name>
</gene>
<accession>A0A843V2M1</accession>
<sequence length="314" mass="35572">MKRFPTNVTIWDAIAWSKDLRAALIKILQEPEVYEADVTELQAQALDALAAEELFTVNKDLLEAHRLSRLAEATGSGINCPERREISYEANAIGEVISRSISLPPAYMQLPFYREEHRVERLETFVVAHYGSDDLGKGEASKPIILYQGDLLPCRPFEDGSGWSKSTPITLVPVQEMDGISGRTRELCRKLGVPQMQEPARQEFFHQMWYPEQLRRQTPSCEKDTRGVCYGHEAECDAYYTVNTVGLAPLPNHCLPMGNLLPPLQSRNKGRPPSSYQMGRRVKRHLKAKGVLDVRWCSVLSVRALLRLVRKQTP</sequence>